<dbReference type="InterPro" id="IPR002110">
    <property type="entry name" value="Ankyrin_rpt"/>
</dbReference>
<reference evidence="5" key="1">
    <citation type="submission" date="2019-03" db="EMBL/GenBank/DDBJ databases">
        <title>Snf2 controls pulcherriminic acid biosynthesis and connects pigmentation and antifungal activity of the yeast Metschnikowia pulcherrima.</title>
        <authorList>
            <person name="Gore-Lloyd D."/>
            <person name="Sumann I."/>
            <person name="Brachmann A.O."/>
            <person name="Schneeberger K."/>
            <person name="Ortiz-Merino R.A."/>
            <person name="Moreno-Beltran M."/>
            <person name="Schlaefli M."/>
            <person name="Kirner P."/>
            <person name="Santos Kron A."/>
            <person name="Wolfe K.H."/>
            <person name="Piel J."/>
            <person name="Ahrens C.H."/>
            <person name="Henk D."/>
            <person name="Freimoser F.M."/>
        </authorList>
    </citation>
    <scope>NUCLEOTIDE SEQUENCE [LARGE SCALE GENOMIC DNA]</scope>
    <source>
        <strain evidence="5">APC 1.2</strain>
    </source>
</reference>
<proteinExistence type="predicted"/>
<evidence type="ECO:0000256" key="1">
    <source>
        <dbReference type="ARBA" id="ARBA00022737"/>
    </source>
</evidence>
<accession>A0A4P6XKX2</accession>
<sequence length="228" mass="25049">MLDTKDFTIHEAAREGKELTVLHLVLENPKLALLKDDDMRTPLHWACTMNNERIIDILLPYVKTDLDELVDASGWTPIHIMAALGNLDMLKKFMARNPQPDINLPTNTGATSLHLAVSKNHYTLVSELISTYKCSVNKKDRKGYTALHRAAAIGSQPIIKMLVEAKANVNAKDRDGWTPLHHALAEGHGDVGVLLVQLGADPKAETGAGETPTAVANESVRKYFENGI</sequence>
<dbReference type="GO" id="GO:0000502">
    <property type="term" value="C:proteasome complex"/>
    <property type="evidence" value="ECO:0007669"/>
    <property type="project" value="UniProtKB-KW"/>
</dbReference>
<gene>
    <name evidence="4" type="primary">MPUL0A09780</name>
    <name evidence="4" type="ORF">METSCH_A09780</name>
</gene>
<dbReference type="Pfam" id="PF12796">
    <property type="entry name" value="Ank_2"/>
    <property type="match status" value="2"/>
</dbReference>
<dbReference type="STRING" id="2163413.A0A4P6XKX2"/>
<keyword evidence="5" id="KW-1185">Reference proteome</keyword>
<feature type="repeat" description="ANK" evidence="3">
    <location>
        <begin position="175"/>
        <end position="207"/>
    </location>
</feature>
<dbReference type="PROSITE" id="PS50088">
    <property type="entry name" value="ANK_REPEAT"/>
    <property type="match status" value="3"/>
</dbReference>
<dbReference type="PROSITE" id="PS50297">
    <property type="entry name" value="ANK_REP_REGION"/>
    <property type="match status" value="2"/>
</dbReference>
<evidence type="ECO:0000256" key="2">
    <source>
        <dbReference type="ARBA" id="ARBA00023043"/>
    </source>
</evidence>
<keyword evidence="1" id="KW-0677">Repeat</keyword>
<evidence type="ECO:0000313" key="4">
    <source>
        <dbReference type="EMBL" id="QBM86341.1"/>
    </source>
</evidence>
<dbReference type="PANTHER" id="PTHR24173">
    <property type="entry name" value="ANKYRIN REPEAT CONTAINING"/>
    <property type="match status" value="1"/>
</dbReference>
<dbReference type="SMART" id="SM00248">
    <property type="entry name" value="ANK"/>
    <property type="match status" value="5"/>
</dbReference>
<keyword evidence="4" id="KW-0647">Proteasome</keyword>
<protein>
    <submittedName>
        <fullName evidence="4">26S proteasome non-ATPase regulatory subunit 10</fullName>
    </submittedName>
</protein>
<dbReference type="SUPFAM" id="SSF48403">
    <property type="entry name" value="Ankyrin repeat"/>
    <property type="match status" value="1"/>
</dbReference>
<dbReference type="AlphaFoldDB" id="A0A4P6XKX2"/>
<evidence type="ECO:0000256" key="3">
    <source>
        <dbReference type="PROSITE-ProRule" id="PRU00023"/>
    </source>
</evidence>
<dbReference type="PRINTS" id="PR01415">
    <property type="entry name" value="ANKYRIN"/>
</dbReference>
<feature type="repeat" description="ANK" evidence="3">
    <location>
        <begin position="142"/>
        <end position="174"/>
    </location>
</feature>
<dbReference type="InterPro" id="IPR036770">
    <property type="entry name" value="Ankyrin_rpt-contain_sf"/>
</dbReference>
<keyword evidence="2 3" id="KW-0040">ANK repeat</keyword>
<name>A0A4P6XKX2_9ASCO</name>
<evidence type="ECO:0000313" key="5">
    <source>
        <dbReference type="Proteomes" id="UP000292447"/>
    </source>
</evidence>
<dbReference type="PANTHER" id="PTHR24173:SF74">
    <property type="entry name" value="ANKYRIN REPEAT DOMAIN-CONTAINING PROTEIN 16"/>
    <property type="match status" value="1"/>
</dbReference>
<dbReference type="Proteomes" id="UP000292447">
    <property type="component" value="Chromosome I"/>
</dbReference>
<dbReference type="Gene3D" id="1.25.40.20">
    <property type="entry name" value="Ankyrin repeat-containing domain"/>
    <property type="match status" value="1"/>
</dbReference>
<organism evidence="4 5">
    <name type="scientific">Metschnikowia aff. pulcherrima</name>
    <dbReference type="NCBI Taxonomy" id="2163413"/>
    <lineage>
        <taxon>Eukaryota</taxon>
        <taxon>Fungi</taxon>
        <taxon>Dikarya</taxon>
        <taxon>Ascomycota</taxon>
        <taxon>Saccharomycotina</taxon>
        <taxon>Pichiomycetes</taxon>
        <taxon>Metschnikowiaceae</taxon>
        <taxon>Metschnikowia</taxon>
    </lineage>
</organism>
<dbReference type="EMBL" id="CP034456">
    <property type="protein sequence ID" value="QBM86341.1"/>
    <property type="molecule type" value="Genomic_DNA"/>
</dbReference>
<feature type="repeat" description="ANK" evidence="3">
    <location>
        <begin position="108"/>
        <end position="141"/>
    </location>
</feature>